<gene>
    <name evidence="2" type="ORF">EP51_26785</name>
</gene>
<proteinExistence type="predicted"/>
<accession>A0A076ESB4</accession>
<dbReference type="RefSeq" id="WP_128640900.1">
    <property type="nucleotide sequence ID" value="NZ_CP008947.1"/>
</dbReference>
<name>A0A076ESB4_RHOOP</name>
<evidence type="ECO:0000313" key="3">
    <source>
        <dbReference type="Proteomes" id="UP000028488"/>
    </source>
</evidence>
<reference evidence="2 3" key="1">
    <citation type="submission" date="2014-07" db="EMBL/GenBank/DDBJ databases">
        <title>Genome Sequence of Rhodococcus opacus Strain R7, a Biodegrader of Mono- and Polycyclic Aromatic Hydrocarbons.</title>
        <authorList>
            <person name="Di Gennaro P."/>
            <person name="Zampolli J."/>
            <person name="Presti I."/>
            <person name="Cappelletti M."/>
            <person name="D'Ursi P."/>
            <person name="Orro A."/>
            <person name="Mezzelani A."/>
            <person name="Milanesi L."/>
        </authorList>
    </citation>
    <scope>NUCLEOTIDE SEQUENCE [LARGE SCALE GENOMIC DNA]</scope>
    <source>
        <strain evidence="2 3">R7</strain>
    </source>
</reference>
<evidence type="ECO:0000313" key="2">
    <source>
        <dbReference type="EMBL" id="AII08038.1"/>
    </source>
</evidence>
<sequence>MAVDRLLFPRPETDRVYVERTIVDGECPSCGATSLARYPVANHLGPRMVVKCQDCFHHVSVTRPEPDDNWPAWRSPARDWPASRVG</sequence>
<evidence type="ECO:0000256" key="1">
    <source>
        <dbReference type="SAM" id="MobiDB-lite"/>
    </source>
</evidence>
<organism evidence="2 3">
    <name type="scientific">Rhodococcus opacus</name>
    <name type="common">Nocardia opaca</name>
    <dbReference type="NCBI Taxonomy" id="37919"/>
    <lineage>
        <taxon>Bacteria</taxon>
        <taxon>Bacillati</taxon>
        <taxon>Actinomycetota</taxon>
        <taxon>Actinomycetes</taxon>
        <taxon>Mycobacteriales</taxon>
        <taxon>Nocardiaceae</taxon>
        <taxon>Rhodococcus</taxon>
    </lineage>
</organism>
<dbReference type="EMBL" id="CP008947">
    <property type="protein sequence ID" value="AII08038.1"/>
    <property type="molecule type" value="Genomic_DNA"/>
</dbReference>
<dbReference type="Proteomes" id="UP000028488">
    <property type="component" value="Chromosome"/>
</dbReference>
<feature type="region of interest" description="Disordered" evidence="1">
    <location>
        <begin position="65"/>
        <end position="86"/>
    </location>
</feature>
<dbReference type="AlphaFoldDB" id="A0A076ESB4"/>
<protein>
    <submittedName>
        <fullName evidence="2">Uncharacterized protein</fullName>
    </submittedName>
</protein>
<dbReference type="eggNOG" id="ENOG50333YP">
    <property type="taxonomic scope" value="Bacteria"/>
</dbReference>